<evidence type="ECO:0000256" key="5">
    <source>
        <dbReference type="ARBA" id="ARBA00022692"/>
    </source>
</evidence>
<comment type="similarity">
    <text evidence="11 12">Belongs to the TonB-dependent receptor family.</text>
</comment>
<dbReference type="InterPro" id="IPR000531">
    <property type="entry name" value="Beta-barrel_TonB"/>
</dbReference>
<comment type="subcellular location">
    <subcellularLocation>
        <location evidence="1 11">Cell outer membrane</location>
        <topology evidence="1 11">Multi-pass membrane protein</topology>
    </subcellularLocation>
</comment>
<dbReference type="Pfam" id="PF00593">
    <property type="entry name" value="TonB_dep_Rec_b-barrel"/>
    <property type="match status" value="1"/>
</dbReference>
<evidence type="ECO:0000256" key="7">
    <source>
        <dbReference type="ARBA" id="ARBA00023065"/>
    </source>
</evidence>
<evidence type="ECO:0000313" key="16">
    <source>
        <dbReference type="EMBL" id="MCM8556604.1"/>
    </source>
</evidence>
<keyword evidence="5 11" id="KW-0812">Transmembrane</keyword>
<gene>
    <name evidence="16" type="ORF">NDO55_02060</name>
</gene>
<dbReference type="Proteomes" id="UP001155128">
    <property type="component" value="Unassembled WGS sequence"/>
</dbReference>
<dbReference type="Gene3D" id="2.40.170.20">
    <property type="entry name" value="TonB-dependent receptor, beta-barrel domain"/>
    <property type="match status" value="1"/>
</dbReference>
<keyword evidence="17" id="KW-1185">Reference proteome</keyword>
<evidence type="ECO:0000256" key="13">
    <source>
        <dbReference type="SAM" id="SignalP"/>
    </source>
</evidence>
<evidence type="ECO:0000256" key="9">
    <source>
        <dbReference type="ARBA" id="ARBA00023136"/>
    </source>
</evidence>
<keyword evidence="7" id="KW-0406">Ion transport</keyword>
<evidence type="ECO:0000256" key="11">
    <source>
        <dbReference type="PROSITE-ProRule" id="PRU01360"/>
    </source>
</evidence>
<evidence type="ECO:0000256" key="1">
    <source>
        <dbReference type="ARBA" id="ARBA00004571"/>
    </source>
</evidence>
<keyword evidence="16" id="KW-0675">Receptor</keyword>
<dbReference type="PROSITE" id="PS52016">
    <property type="entry name" value="TONB_DEPENDENT_REC_3"/>
    <property type="match status" value="1"/>
</dbReference>
<dbReference type="InterPro" id="IPR012910">
    <property type="entry name" value="Plug_dom"/>
</dbReference>
<keyword evidence="3 11" id="KW-1134">Transmembrane beta strand</keyword>
<keyword evidence="9 11" id="KW-0472">Membrane</keyword>
<organism evidence="16 17">
    <name type="scientific">Sphingomicrobium sediminis</name>
    <dbReference type="NCBI Taxonomy" id="2950949"/>
    <lineage>
        <taxon>Bacteria</taxon>
        <taxon>Pseudomonadati</taxon>
        <taxon>Pseudomonadota</taxon>
        <taxon>Alphaproteobacteria</taxon>
        <taxon>Sphingomonadales</taxon>
        <taxon>Sphingomonadaceae</taxon>
        <taxon>Sphingomicrobium</taxon>
    </lineage>
</organism>
<accession>A0A9X2EJP9</accession>
<reference evidence="16" key="1">
    <citation type="submission" date="2022-06" db="EMBL/GenBank/DDBJ databases">
        <title>Sphingomicrobium sedimins sp. nov., a marine bacterium isolated from tidal flat.</title>
        <authorList>
            <person name="Kim C.-H."/>
            <person name="Yoo Y."/>
            <person name="Kim J.-J."/>
        </authorList>
    </citation>
    <scope>NUCLEOTIDE SEQUENCE</scope>
    <source>
        <strain evidence="16">GRR-S6-50</strain>
    </source>
</reference>
<evidence type="ECO:0000256" key="12">
    <source>
        <dbReference type="RuleBase" id="RU003357"/>
    </source>
</evidence>
<keyword evidence="8 12" id="KW-0798">TonB box</keyword>
<evidence type="ECO:0000313" key="17">
    <source>
        <dbReference type="Proteomes" id="UP001155128"/>
    </source>
</evidence>
<dbReference type="PANTHER" id="PTHR32552:SF81">
    <property type="entry name" value="TONB-DEPENDENT OUTER MEMBRANE RECEPTOR"/>
    <property type="match status" value="1"/>
</dbReference>
<dbReference type="InterPro" id="IPR037066">
    <property type="entry name" value="Plug_dom_sf"/>
</dbReference>
<evidence type="ECO:0000256" key="8">
    <source>
        <dbReference type="ARBA" id="ARBA00023077"/>
    </source>
</evidence>
<keyword evidence="13" id="KW-0732">Signal</keyword>
<dbReference type="InterPro" id="IPR039426">
    <property type="entry name" value="TonB-dep_rcpt-like"/>
</dbReference>
<dbReference type="AlphaFoldDB" id="A0A9X2EJP9"/>
<dbReference type="Gene3D" id="2.170.130.10">
    <property type="entry name" value="TonB-dependent receptor, plug domain"/>
    <property type="match status" value="1"/>
</dbReference>
<keyword evidence="2 11" id="KW-0813">Transport</keyword>
<proteinExistence type="inferred from homology"/>
<dbReference type="SUPFAM" id="SSF56935">
    <property type="entry name" value="Porins"/>
    <property type="match status" value="1"/>
</dbReference>
<evidence type="ECO:0000256" key="4">
    <source>
        <dbReference type="ARBA" id="ARBA00022496"/>
    </source>
</evidence>
<comment type="caution">
    <text evidence="16">The sequence shown here is derived from an EMBL/GenBank/DDBJ whole genome shotgun (WGS) entry which is preliminary data.</text>
</comment>
<evidence type="ECO:0000259" key="14">
    <source>
        <dbReference type="Pfam" id="PF00593"/>
    </source>
</evidence>
<evidence type="ECO:0000256" key="6">
    <source>
        <dbReference type="ARBA" id="ARBA00023004"/>
    </source>
</evidence>
<keyword evidence="4" id="KW-0410">Iron transport</keyword>
<feature type="domain" description="TonB-dependent receptor plug" evidence="15">
    <location>
        <begin position="56"/>
        <end position="170"/>
    </location>
</feature>
<feature type="domain" description="TonB-dependent receptor-like beta-barrel" evidence="14">
    <location>
        <begin position="384"/>
        <end position="846"/>
    </location>
</feature>
<evidence type="ECO:0000256" key="2">
    <source>
        <dbReference type="ARBA" id="ARBA00022448"/>
    </source>
</evidence>
<feature type="signal peptide" evidence="13">
    <location>
        <begin position="1"/>
        <end position="24"/>
    </location>
</feature>
<keyword evidence="10 11" id="KW-0998">Cell outer membrane</keyword>
<dbReference type="PANTHER" id="PTHR32552">
    <property type="entry name" value="FERRICHROME IRON RECEPTOR-RELATED"/>
    <property type="match status" value="1"/>
</dbReference>
<dbReference type="InterPro" id="IPR036942">
    <property type="entry name" value="Beta-barrel_TonB_sf"/>
</dbReference>
<name>A0A9X2EJP9_9SPHN</name>
<evidence type="ECO:0000256" key="3">
    <source>
        <dbReference type="ARBA" id="ARBA00022452"/>
    </source>
</evidence>
<dbReference type="GO" id="GO:0006826">
    <property type="term" value="P:iron ion transport"/>
    <property type="evidence" value="ECO:0007669"/>
    <property type="project" value="UniProtKB-KW"/>
</dbReference>
<dbReference type="GO" id="GO:0009279">
    <property type="term" value="C:cell outer membrane"/>
    <property type="evidence" value="ECO:0007669"/>
    <property type="project" value="UniProtKB-SubCell"/>
</dbReference>
<protein>
    <submittedName>
        <fullName evidence="16">TonB-dependent receptor</fullName>
    </submittedName>
</protein>
<feature type="chain" id="PRO_5040997000" evidence="13">
    <location>
        <begin position="25"/>
        <end position="880"/>
    </location>
</feature>
<sequence>MTLKIACGASVSALALAVSTPALAQDASAEQPAQEEAREGGLQPIVITATKRSEDLQDVPLAVQAISTEELDELRVDNFEDYLEQLPNVNAGGGGPGQSTIYIRGLASTTPNLTTAGVAGLAPNVALYLDDQPLSQPGRNLDIYAADLQRIEVLGGPQGTLFGASSQAGVVRLITNSPEIGFLGGYVSGGASMTKSGEPSYKIEGVLNVPVTSSIAIRAVGYYDDQGGYIDNVFGTRDLQASARFREVGTVRDNGVPVGVNRAGFDAGLDLEAAGVTVLETENSALVEEDFNDLTYVGGRISALWEINNDWSLQVSHARQQIDSDGVFLADPTLDEDLAIQRFEDEAIKDRFDNTSYTVEGRLADLELVYTGAFTDRVTEQQVDYTDYLFVGQFLPYYLCDTAVVYEAYVDNVPADPTCYEPNGVVDSRTDTEVLTQELRFNTPADKRFRLTAGAFYSDLELRELANFNYDSRQMVRGSDGVTRGYLPNFPLTNAAATEGQVGNESQGYFSDPGPFAPETYFRNDVRRTDEQFGIFGEATFDIVPDTLSLMVGARYYDIEVDFEGSANAGGGNFNSSTFGPNAGLPPEERQDAQIFGTNLSAQFAPDNTVGAPDKAEASGVIFKSTLTWTPSDGVLLYGTYSEGFRPGLLNRPGGADGPNGFVVPFELATDEVVNYEIGWKTELFDRQLRFNGSAFYVDITELQTTIFDPVISNLFFSDNAANAEIMGLEADFLYAPYDLEGLTIAGAVSFLDSEITEVLTPTNDVVEGEPLAFAPKFQGNARVRYEFPINVDYDGFVQTQVTHSASKFTDIIEINKLKLDAWTTVGASAGVRGDRWSAEVFADNIFDERAQVSGNFVFDRARITYARPTTVGARLRLDF</sequence>
<keyword evidence="6" id="KW-0408">Iron</keyword>
<evidence type="ECO:0000259" key="15">
    <source>
        <dbReference type="Pfam" id="PF07715"/>
    </source>
</evidence>
<dbReference type="EMBL" id="JAMSHT010000001">
    <property type="protein sequence ID" value="MCM8556604.1"/>
    <property type="molecule type" value="Genomic_DNA"/>
</dbReference>
<dbReference type="Pfam" id="PF07715">
    <property type="entry name" value="Plug"/>
    <property type="match status" value="1"/>
</dbReference>
<dbReference type="RefSeq" id="WP_252111953.1">
    <property type="nucleotide sequence ID" value="NZ_JAMSHT010000001.1"/>
</dbReference>
<evidence type="ECO:0000256" key="10">
    <source>
        <dbReference type="ARBA" id="ARBA00023237"/>
    </source>
</evidence>